<proteinExistence type="predicted"/>
<reference evidence="3" key="1">
    <citation type="journal article" date="2019" name="Int. J. Syst. Evol. Microbiol.">
        <title>The Global Catalogue of Microorganisms (GCM) 10K type strain sequencing project: providing services to taxonomists for standard genome sequencing and annotation.</title>
        <authorList>
            <consortium name="The Broad Institute Genomics Platform"/>
            <consortium name="The Broad Institute Genome Sequencing Center for Infectious Disease"/>
            <person name="Wu L."/>
            <person name="Ma J."/>
        </authorList>
    </citation>
    <scope>NUCLEOTIDE SEQUENCE [LARGE SCALE GENOMIC DNA]</scope>
    <source>
        <strain evidence="3">CCUG 53915</strain>
    </source>
</reference>
<sequence>MKNINYFALFGVIFFNLVLFSGVAIAVAGLLFSLWTIVVSFAVSPILLLLSNVIGLQPFSVLQTVFSVVLLFIGMALLPLAVKATRYLGALFMKYVEYNKKAIYKVPDANAI</sequence>
<dbReference type="RefSeq" id="WP_336822701.1">
    <property type="nucleotide sequence ID" value="NZ_JBHTLT010000044.1"/>
</dbReference>
<evidence type="ECO:0000313" key="2">
    <source>
        <dbReference type="EMBL" id="MFD1205342.1"/>
    </source>
</evidence>
<feature type="transmembrane region" description="Helical" evidence="1">
    <location>
        <begin position="34"/>
        <end position="55"/>
    </location>
</feature>
<keyword evidence="1" id="KW-1133">Transmembrane helix</keyword>
<gene>
    <name evidence="2" type="ORF">ACFQ38_09535</name>
</gene>
<organism evidence="2 3">
    <name type="scientific">Sporosarcina contaminans</name>
    <dbReference type="NCBI Taxonomy" id="633403"/>
    <lineage>
        <taxon>Bacteria</taxon>
        <taxon>Bacillati</taxon>
        <taxon>Bacillota</taxon>
        <taxon>Bacilli</taxon>
        <taxon>Bacillales</taxon>
        <taxon>Caryophanaceae</taxon>
        <taxon>Sporosarcina</taxon>
    </lineage>
</organism>
<keyword evidence="1" id="KW-0812">Transmembrane</keyword>
<feature type="transmembrane region" description="Helical" evidence="1">
    <location>
        <begin position="61"/>
        <end position="82"/>
    </location>
</feature>
<accession>A0ABW3TXW0</accession>
<keyword evidence="3" id="KW-1185">Reference proteome</keyword>
<keyword evidence="1" id="KW-0472">Membrane</keyword>
<dbReference type="EMBL" id="JBHTLT010000044">
    <property type="protein sequence ID" value="MFD1205342.1"/>
    <property type="molecule type" value="Genomic_DNA"/>
</dbReference>
<evidence type="ECO:0000256" key="1">
    <source>
        <dbReference type="SAM" id="Phobius"/>
    </source>
</evidence>
<name>A0ABW3TXW0_9BACL</name>
<dbReference type="Proteomes" id="UP001597231">
    <property type="component" value="Unassembled WGS sequence"/>
</dbReference>
<protein>
    <submittedName>
        <fullName evidence="2">HAAS domain-containing protein</fullName>
    </submittedName>
</protein>
<evidence type="ECO:0000313" key="3">
    <source>
        <dbReference type="Proteomes" id="UP001597231"/>
    </source>
</evidence>
<feature type="transmembrane region" description="Helical" evidence="1">
    <location>
        <begin position="6"/>
        <end position="27"/>
    </location>
</feature>
<comment type="caution">
    <text evidence="2">The sequence shown here is derived from an EMBL/GenBank/DDBJ whole genome shotgun (WGS) entry which is preliminary data.</text>
</comment>